<dbReference type="RefSeq" id="WP_129226328.1">
    <property type="nucleotide sequence ID" value="NZ_QYBB01000010.1"/>
</dbReference>
<reference evidence="1 2" key="1">
    <citation type="submission" date="2018-12" db="EMBL/GenBank/DDBJ databases">
        <authorList>
            <person name="Grouzdev D.S."/>
            <person name="Krutkina M.S."/>
        </authorList>
    </citation>
    <scope>NUCLEOTIDE SEQUENCE [LARGE SCALE GENOMIC DNA]</scope>
    <source>
        <strain evidence="1 2">RmlP026</strain>
    </source>
</reference>
<proteinExistence type="predicted"/>
<evidence type="ECO:0000313" key="2">
    <source>
        <dbReference type="Proteomes" id="UP000290759"/>
    </source>
</evidence>
<dbReference type="EMBL" id="QYBB01000010">
    <property type="protein sequence ID" value="RYC31893.1"/>
    <property type="molecule type" value="Genomic_DNA"/>
</dbReference>
<keyword evidence="2" id="KW-1185">Reference proteome</keyword>
<protein>
    <submittedName>
        <fullName evidence="1">Uncharacterized protein</fullName>
    </submittedName>
</protein>
<dbReference type="OrthoDB" id="9954431at2"/>
<reference evidence="1 2" key="2">
    <citation type="submission" date="2019-02" db="EMBL/GenBank/DDBJ databases">
        <title>'Lichenibacterium ramalinii' gen. nov. sp. nov., 'Lichenibacterium minor' gen. nov. sp. nov.</title>
        <authorList>
            <person name="Pankratov T."/>
        </authorList>
    </citation>
    <scope>NUCLEOTIDE SEQUENCE [LARGE SCALE GENOMIC DNA]</scope>
    <source>
        <strain evidence="1 2">RmlP026</strain>
    </source>
</reference>
<evidence type="ECO:0000313" key="1">
    <source>
        <dbReference type="EMBL" id="RYC31893.1"/>
    </source>
</evidence>
<comment type="caution">
    <text evidence="1">The sequence shown here is derived from an EMBL/GenBank/DDBJ whole genome shotgun (WGS) entry which is preliminary data.</text>
</comment>
<sequence>MDSQVVSNTPDANQPVRAEATFISGWFTKQFDAGKQPKYGYPTNHLPETTDKPMDMVTGFVTADSK</sequence>
<dbReference type="AlphaFoldDB" id="A0A4Q2U5P1"/>
<organism evidence="1 2">
    <name type="scientific">Lichenibacterium minor</name>
    <dbReference type="NCBI Taxonomy" id="2316528"/>
    <lineage>
        <taxon>Bacteria</taxon>
        <taxon>Pseudomonadati</taxon>
        <taxon>Pseudomonadota</taxon>
        <taxon>Alphaproteobacteria</taxon>
        <taxon>Hyphomicrobiales</taxon>
        <taxon>Lichenihabitantaceae</taxon>
        <taxon>Lichenibacterium</taxon>
    </lineage>
</organism>
<dbReference type="Proteomes" id="UP000290759">
    <property type="component" value="Unassembled WGS sequence"/>
</dbReference>
<gene>
    <name evidence="1" type="ORF">D3273_10685</name>
</gene>
<name>A0A4Q2U5P1_9HYPH</name>
<accession>A0A4Q2U5P1</accession>